<dbReference type="PANTHER" id="PTHR37944">
    <property type="entry name" value="PORIN B"/>
    <property type="match status" value="1"/>
</dbReference>
<gene>
    <name evidence="3" type="ORF">GGR48_003473</name>
</gene>
<dbReference type="Pfam" id="PF04966">
    <property type="entry name" value="OprB"/>
    <property type="match status" value="1"/>
</dbReference>
<dbReference type="RefSeq" id="WP_240455900.1">
    <property type="nucleotide sequence ID" value="NZ_JACIDH010000027.1"/>
</dbReference>
<feature type="signal peptide" evidence="2">
    <location>
        <begin position="1"/>
        <end position="30"/>
    </location>
</feature>
<dbReference type="GO" id="GO:0015288">
    <property type="term" value="F:porin activity"/>
    <property type="evidence" value="ECO:0007669"/>
    <property type="project" value="InterPro"/>
</dbReference>
<keyword evidence="2" id="KW-0732">Signal</keyword>
<organism evidence="3 4">
    <name type="scientific">Sphingomonas pseudosanguinis</name>
    <dbReference type="NCBI Taxonomy" id="413712"/>
    <lineage>
        <taxon>Bacteria</taxon>
        <taxon>Pseudomonadati</taxon>
        <taxon>Pseudomonadota</taxon>
        <taxon>Alphaproteobacteria</taxon>
        <taxon>Sphingomonadales</taxon>
        <taxon>Sphingomonadaceae</taxon>
        <taxon>Sphingomonas</taxon>
    </lineage>
</organism>
<evidence type="ECO:0000313" key="3">
    <source>
        <dbReference type="EMBL" id="MBB3881019.1"/>
    </source>
</evidence>
<dbReference type="PANTHER" id="PTHR37944:SF1">
    <property type="entry name" value="PORIN B"/>
    <property type="match status" value="1"/>
</dbReference>
<reference evidence="3 4" key="1">
    <citation type="submission" date="2020-08" db="EMBL/GenBank/DDBJ databases">
        <title>Genomic Encyclopedia of Type Strains, Phase IV (KMG-IV): sequencing the most valuable type-strain genomes for metagenomic binning, comparative biology and taxonomic classification.</title>
        <authorList>
            <person name="Goeker M."/>
        </authorList>
    </citation>
    <scope>NUCLEOTIDE SEQUENCE [LARGE SCALE GENOMIC DNA]</scope>
    <source>
        <strain evidence="3 4">DSM 19512</strain>
    </source>
</reference>
<dbReference type="EMBL" id="JACIDH010000027">
    <property type="protein sequence ID" value="MBB3881019.1"/>
    <property type="molecule type" value="Genomic_DNA"/>
</dbReference>
<dbReference type="InterPro" id="IPR007049">
    <property type="entry name" value="Carb-sel_porin_OprB"/>
</dbReference>
<protein>
    <submittedName>
        <fullName evidence="3">Porin</fullName>
    </submittedName>
</protein>
<keyword evidence="4" id="KW-1185">Reference proteome</keyword>
<evidence type="ECO:0000256" key="2">
    <source>
        <dbReference type="RuleBase" id="RU363072"/>
    </source>
</evidence>
<comment type="similarity">
    <text evidence="1 2">Belongs to the OprB family.</text>
</comment>
<dbReference type="Gene3D" id="2.40.160.180">
    <property type="entry name" value="Carbohydrate-selective porin OprB"/>
    <property type="match status" value="1"/>
</dbReference>
<evidence type="ECO:0000256" key="1">
    <source>
        <dbReference type="ARBA" id="ARBA00008769"/>
    </source>
</evidence>
<name>A0A7W6AF62_9SPHN</name>
<dbReference type="GO" id="GO:0016020">
    <property type="term" value="C:membrane"/>
    <property type="evidence" value="ECO:0007669"/>
    <property type="project" value="InterPro"/>
</dbReference>
<sequence>MTNMMRKAAMLSMAGAIFAAPAPAPAPALAQDAEPTGNPFAIKALYKADVMGVADGGIARGARFLDNIDVIADADLDAALRWKRATAHLSLLNNLGGKPNDLAGSIQGIDNIEVADRRLKIYEAWLEQGLGEHVTVKTGLYDVNSEFYQNDAAGLLISPMFGVGSELAATGTNGPAIFPSTALAVRLRATTETMYGAVAVVNAKAGTIGDEDGVDLSGRAGALLIAEAGWTGRGKLAVGAWRYTRRQPGVVPPGITQTDETHFSHGVYLLAEQDLIGTADGDDTHVVGFLRLGLSDGRTTPFRGGWQSGVLWERPFDARPESALSFGAGNGALSRYYRIGNPSELPALGGSETIFELTYSDEIVKGISVQPDIQYVMNPSADSTVDDALVLGMRLTIGWSSH</sequence>
<dbReference type="InterPro" id="IPR038673">
    <property type="entry name" value="OprB_sf"/>
</dbReference>
<dbReference type="Proteomes" id="UP000538670">
    <property type="component" value="Unassembled WGS sequence"/>
</dbReference>
<evidence type="ECO:0000313" key="4">
    <source>
        <dbReference type="Proteomes" id="UP000538670"/>
    </source>
</evidence>
<dbReference type="AlphaFoldDB" id="A0A7W6AF62"/>
<comment type="caution">
    <text evidence="3">The sequence shown here is derived from an EMBL/GenBank/DDBJ whole genome shotgun (WGS) entry which is preliminary data.</text>
</comment>
<dbReference type="GO" id="GO:0008643">
    <property type="term" value="P:carbohydrate transport"/>
    <property type="evidence" value="ECO:0007669"/>
    <property type="project" value="InterPro"/>
</dbReference>
<accession>A0A7W6AF62</accession>
<proteinExistence type="inferred from homology"/>
<feature type="chain" id="PRO_5031599348" evidence="2">
    <location>
        <begin position="31"/>
        <end position="402"/>
    </location>
</feature>
<dbReference type="InterPro" id="IPR052932">
    <property type="entry name" value="OprB_Porin"/>
</dbReference>